<feature type="domain" description="HTH luxR-type" evidence="4">
    <location>
        <begin position="1"/>
        <end position="61"/>
    </location>
</feature>
<gene>
    <name evidence="5" type="ORF">N7E81_00570</name>
</gene>
<evidence type="ECO:0000313" key="6">
    <source>
        <dbReference type="Proteomes" id="UP001062165"/>
    </source>
</evidence>
<dbReference type="RefSeq" id="WP_263051334.1">
    <property type="nucleotide sequence ID" value="NZ_CP106735.1"/>
</dbReference>
<keyword evidence="2" id="KW-0238">DNA-binding</keyword>
<reference evidence="5" key="1">
    <citation type="submission" date="2022-10" db="EMBL/GenBank/DDBJ databases">
        <title>Comparative genomics and taxonomic characterization of three novel marine species of genus Reichenbachiella exhibiting antioxidant and polysaccharide degradation activities.</title>
        <authorList>
            <person name="Muhammad N."/>
            <person name="Lee Y.-J."/>
            <person name="Ko J."/>
            <person name="Kim S.-G."/>
        </authorList>
    </citation>
    <scope>NUCLEOTIDE SEQUENCE</scope>
    <source>
        <strain evidence="5">Wsw4-B4</strain>
    </source>
</reference>
<dbReference type="PROSITE" id="PS50043">
    <property type="entry name" value="HTH_LUXR_2"/>
    <property type="match status" value="1"/>
</dbReference>
<dbReference type="CDD" id="cd06170">
    <property type="entry name" value="LuxR_C_like"/>
    <property type="match status" value="1"/>
</dbReference>
<sequence>MNLSEREKQVLELIVEELSSQDIAKKLKISIRTVDTHRKNISKKLQTKSLIGLTKHAIRAGMVAGFRYSNRKQP</sequence>
<evidence type="ECO:0000313" key="5">
    <source>
        <dbReference type="EMBL" id="UXX79603.1"/>
    </source>
</evidence>
<evidence type="ECO:0000256" key="2">
    <source>
        <dbReference type="ARBA" id="ARBA00023125"/>
    </source>
</evidence>
<organism evidence="5 6">
    <name type="scientific">Reichenbachiella carrageenanivorans</name>
    <dbReference type="NCBI Taxonomy" id="2979869"/>
    <lineage>
        <taxon>Bacteria</taxon>
        <taxon>Pseudomonadati</taxon>
        <taxon>Bacteroidota</taxon>
        <taxon>Cytophagia</taxon>
        <taxon>Cytophagales</taxon>
        <taxon>Reichenbachiellaceae</taxon>
        <taxon>Reichenbachiella</taxon>
    </lineage>
</organism>
<name>A0ABY6D3G5_9BACT</name>
<dbReference type="Pfam" id="PF00196">
    <property type="entry name" value="GerE"/>
    <property type="match status" value="1"/>
</dbReference>
<accession>A0ABY6D3G5</accession>
<keyword evidence="3" id="KW-0804">Transcription</keyword>
<dbReference type="Gene3D" id="1.10.10.10">
    <property type="entry name" value="Winged helix-like DNA-binding domain superfamily/Winged helix DNA-binding domain"/>
    <property type="match status" value="1"/>
</dbReference>
<dbReference type="PRINTS" id="PR00038">
    <property type="entry name" value="HTHLUXR"/>
</dbReference>
<dbReference type="PANTHER" id="PTHR44688">
    <property type="entry name" value="DNA-BINDING TRANSCRIPTIONAL ACTIVATOR DEVR_DOSR"/>
    <property type="match status" value="1"/>
</dbReference>
<dbReference type="Proteomes" id="UP001062165">
    <property type="component" value="Chromosome"/>
</dbReference>
<dbReference type="InterPro" id="IPR036388">
    <property type="entry name" value="WH-like_DNA-bd_sf"/>
</dbReference>
<keyword evidence="6" id="KW-1185">Reference proteome</keyword>
<dbReference type="SUPFAM" id="SSF46894">
    <property type="entry name" value="C-terminal effector domain of the bipartite response regulators"/>
    <property type="match status" value="1"/>
</dbReference>
<dbReference type="EMBL" id="CP106735">
    <property type="protein sequence ID" value="UXX79603.1"/>
    <property type="molecule type" value="Genomic_DNA"/>
</dbReference>
<dbReference type="InterPro" id="IPR000792">
    <property type="entry name" value="Tscrpt_reg_LuxR_C"/>
</dbReference>
<proteinExistence type="predicted"/>
<evidence type="ECO:0000256" key="1">
    <source>
        <dbReference type="ARBA" id="ARBA00023015"/>
    </source>
</evidence>
<dbReference type="PANTHER" id="PTHR44688:SF16">
    <property type="entry name" value="DNA-BINDING TRANSCRIPTIONAL ACTIVATOR DEVR_DOSR"/>
    <property type="match status" value="1"/>
</dbReference>
<dbReference type="InterPro" id="IPR016032">
    <property type="entry name" value="Sig_transdc_resp-reg_C-effctor"/>
</dbReference>
<evidence type="ECO:0000259" key="4">
    <source>
        <dbReference type="PROSITE" id="PS50043"/>
    </source>
</evidence>
<keyword evidence="1" id="KW-0805">Transcription regulation</keyword>
<evidence type="ECO:0000256" key="3">
    <source>
        <dbReference type="ARBA" id="ARBA00023163"/>
    </source>
</evidence>
<dbReference type="SMART" id="SM00421">
    <property type="entry name" value="HTH_LUXR"/>
    <property type="match status" value="1"/>
</dbReference>
<protein>
    <submittedName>
        <fullName evidence="5">LuxR C-terminal-related transcriptional regulator</fullName>
    </submittedName>
</protein>